<reference evidence="1" key="1">
    <citation type="journal article" date="2014" name="Int. J. Syst. Evol. Microbiol.">
        <title>Complete genome sequence of Corynebacterium casei LMG S-19264T (=DSM 44701T), isolated from a smear-ripened cheese.</title>
        <authorList>
            <consortium name="US DOE Joint Genome Institute (JGI-PGF)"/>
            <person name="Walter F."/>
            <person name="Albersmeier A."/>
            <person name="Kalinowski J."/>
            <person name="Ruckert C."/>
        </authorList>
    </citation>
    <scope>NUCLEOTIDE SEQUENCE</scope>
    <source>
        <strain evidence="1">JCM 14371</strain>
    </source>
</reference>
<dbReference type="RefSeq" id="WP_188962209.1">
    <property type="nucleotide sequence ID" value="NZ_BMOE01000004.1"/>
</dbReference>
<reference evidence="1" key="2">
    <citation type="submission" date="2020-09" db="EMBL/GenBank/DDBJ databases">
        <authorList>
            <person name="Sun Q."/>
            <person name="Ohkuma M."/>
        </authorList>
    </citation>
    <scope>NUCLEOTIDE SEQUENCE</scope>
    <source>
        <strain evidence="1">JCM 14371</strain>
    </source>
</reference>
<evidence type="ECO:0000313" key="2">
    <source>
        <dbReference type="Proteomes" id="UP000635726"/>
    </source>
</evidence>
<comment type="caution">
    <text evidence="1">The sequence shown here is derived from an EMBL/GenBank/DDBJ whole genome shotgun (WGS) entry which is preliminary data.</text>
</comment>
<dbReference type="EMBL" id="BMOE01000004">
    <property type="protein sequence ID" value="GGJ73065.1"/>
    <property type="molecule type" value="Genomic_DNA"/>
</dbReference>
<sequence>MGVQVHYIEGHSDRCGPDITLRLSDLMAGLGHLPGFVGADLLCSPDQPGLCLLESRWQGDVPPLEVPVGCRAWAFTVTESWTPPPQA</sequence>
<dbReference type="AlphaFoldDB" id="A0A917UPN1"/>
<proteinExistence type="predicted"/>
<protein>
    <recommendedName>
        <fullName evidence="3">Antibiotic biosynthesis monooxygenase</fullName>
    </recommendedName>
</protein>
<evidence type="ECO:0008006" key="3">
    <source>
        <dbReference type="Google" id="ProtNLM"/>
    </source>
</evidence>
<dbReference type="Proteomes" id="UP000635726">
    <property type="component" value="Unassembled WGS sequence"/>
</dbReference>
<organism evidence="1 2">
    <name type="scientific">Deinococcus aquiradiocola</name>
    <dbReference type="NCBI Taxonomy" id="393059"/>
    <lineage>
        <taxon>Bacteria</taxon>
        <taxon>Thermotogati</taxon>
        <taxon>Deinococcota</taxon>
        <taxon>Deinococci</taxon>
        <taxon>Deinococcales</taxon>
        <taxon>Deinococcaceae</taxon>
        <taxon>Deinococcus</taxon>
    </lineage>
</organism>
<evidence type="ECO:0000313" key="1">
    <source>
        <dbReference type="EMBL" id="GGJ73065.1"/>
    </source>
</evidence>
<gene>
    <name evidence="1" type="ORF">GCM10008939_16760</name>
</gene>
<accession>A0A917UPN1</accession>
<keyword evidence="2" id="KW-1185">Reference proteome</keyword>
<name>A0A917UPN1_9DEIO</name>